<sequence>MKNIIYIKKDIPDISEFILRKTEDNVYCFHGQMGVGKTTLIKAMLQGLGAKDAGHSPTFGLVNEYHDVHGQPLAYHFDFYRIHSEEEVYDMGFEDYVNRGAYVFIEWPERIPNLLPEDAVHIKLQLVDENTRRIEF</sequence>
<keyword evidence="4" id="KW-0963">Cytoplasm</keyword>
<reference evidence="11 12" key="1">
    <citation type="submission" date="2015-09" db="EMBL/GenBank/DDBJ databases">
        <title>Genome sequence of the marine flavobacterium Croceitalea dokdonensis DOKDO 023 that contains proton- and sodium-pumping rhodopsins.</title>
        <authorList>
            <person name="Kwon S.-K."/>
            <person name="Lee H.K."/>
            <person name="Kwak M.-J."/>
            <person name="Kim J.F."/>
        </authorList>
    </citation>
    <scope>NUCLEOTIDE SEQUENCE [LARGE SCALE GENOMIC DNA]</scope>
    <source>
        <strain evidence="11 12">DOKDO 023</strain>
    </source>
</reference>
<protein>
    <recommendedName>
        <fullName evidence="3">tRNA threonylcarbamoyladenosine biosynthesis protein TsaE</fullName>
    </recommendedName>
    <alternativeName>
        <fullName evidence="10">t(6)A37 threonylcarbamoyladenosine biosynthesis protein TsaE</fullName>
    </alternativeName>
</protein>
<dbReference type="SUPFAM" id="SSF52540">
    <property type="entry name" value="P-loop containing nucleoside triphosphate hydrolases"/>
    <property type="match status" value="1"/>
</dbReference>
<dbReference type="InterPro" id="IPR027417">
    <property type="entry name" value="P-loop_NTPase"/>
</dbReference>
<name>A0A0P7AYS1_9FLAO</name>
<dbReference type="GO" id="GO:0005524">
    <property type="term" value="F:ATP binding"/>
    <property type="evidence" value="ECO:0007669"/>
    <property type="project" value="UniProtKB-KW"/>
</dbReference>
<dbReference type="PANTHER" id="PTHR33540:SF2">
    <property type="entry name" value="TRNA THREONYLCARBAMOYLADENOSINE BIOSYNTHESIS PROTEIN TSAE"/>
    <property type="match status" value="1"/>
</dbReference>
<organism evidence="11 12">
    <name type="scientific">Croceitalea dokdonensis DOKDO 023</name>
    <dbReference type="NCBI Taxonomy" id="1300341"/>
    <lineage>
        <taxon>Bacteria</taxon>
        <taxon>Pseudomonadati</taxon>
        <taxon>Bacteroidota</taxon>
        <taxon>Flavobacteriia</taxon>
        <taxon>Flavobacteriales</taxon>
        <taxon>Flavobacteriaceae</taxon>
        <taxon>Croceitalea</taxon>
    </lineage>
</organism>
<evidence type="ECO:0000256" key="5">
    <source>
        <dbReference type="ARBA" id="ARBA00022694"/>
    </source>
</evidence>
<evidence type="ECO:0000313" key="11">
    <source>
        <dbReference type="EMBL" id="KPM33323.1"/>
    </source>
</evidence>
<keyword evidence="6" id="KW-0479">Metal-binding</keyword>
<dbReference type="PANTHER" id="PTHR33540">
    <property type="entry name" value="TRNA THREONYLCARBAMOYLADENOSINE BIOSYNTHESIS PROTEIN TSAE"/>
    <property type="match status" value="1"/>
</dbReference>
<evidence type="ECO:0000256" key="6">
    <source>
        <dbReference type="ARBA" id="ARBA00022723"/>
    </source>
</evidence>
<keyword evidence="5" id="KW-0819">tRNA processing</keyword>
<dbReference type="Gene3D" id="3.40.50.300">
    <property type="entry name" value="P-loop containing nucleotide triphosphate hydrolases"/>
    <property type="match status" value="1"/>
</dbReference>
<keyword evidence="9" id="KW-0460">Magnesium</keyword>
<dbReference type="AlphaFoldDB" id="A0A0P7AYS1"/>
<evidence type="ECO:0000313" key="12">
    <source>
        <dbReference type="Proteomes" id="UP000050280"/>
    </source>
</evidence>
<evidence type="ECO:0000256" key="4">
    <source>
        <dbReference type="ARBA" id="ARBA00022490"/>
    </source>
</evidence>
<evidence type="ECO:0000256" key="3">
    <source>
        <dbReference type="ARBA" id="ARBA00019010"/>
    </source>
</evidence>
<dbReference type="RefSeq" id="WP_054557532.1">
    <property type="nucleotide sequence ID" value="NZ_LDJX01000001.1"/>
</dbReference>
<keyword evidence="12" id="KW-1185">Reference proteome</keyword>
<comment type="subcellular location">
    <subcellularLocation>
        <location evidence="1">Cytoplasm</location>
    </subcellularLocation>
</comment>
<proteinExistence type="inferred from homology"/>
<accession>A0A0P7AYS1</accession>
<evidence type="ECO:0000256" key="2">
    <source>
        <dbReference type="ARBA" id="ARBA00007599"/>
    </source>
</evidence>
<dbReference type="GO" id="GO:0002949">
    <property type="term" value="P:tRNA threonylcarbamoyladenosine modification"/>
    <property type="evidence" value="ECO:0007669"/>
    <property type="project" value="InterPro"/>
</dbReference>
<dbReference type="InterPro" id="IPR003442">
    <property type="entry name" value="T6A_TsaE"/>
</dbReference>
<dbReference type="OrthoDB" id="9815896at2"/>
<gene>
    <name evidence="11" type="ORF">I595_226</name>
</gene>
<evidence type="ECO:0000256" key="9">
    <source>
        <dbReference type="ARBA" id="ARBA00022842"/>
    </source>
</evidence>
<evidence type="ECO:0000256" key="8">
    <source>
        <dbReference type="ARBA" id="ARBA00022840"/>
    </source>
</evidence>
<dbReference type="Proteomes" id="UP000050280">
    <property type="component" value="Unassembled WGS sequence"/>
</dbReference>
<evidence type="ECO:0000256" key="7">
    <source>
        <dbReference type="ARBA" id="ARBA00022741"/>
    </source>
</evidence>
<dbReference type="PATRIC" id="fig|1300341.3.peg.226"/>
<dbReference type="NCBIfam" id="TIGR00150">
    <property type="entry name" value="T6A_YjeE"/>
    <property type="match status" value="1"/>
</dbReference>
<evidence type="ECO:0000256" key="1">
    <source>
        <dbReference type="ARBA" id="ARBA00004496"/>
    </source>
</evidence>
<dbReference type="EMBL" id="LDJX01000001">
    <property type="protein sequence ID" value="KPM33323.1"/>
    <property type="molecule type" value="Genomic_DNA"/>
</dbReference>
<keyword evidence="7" id="KW-0547">Nucleotide-binding</keyword>
<dbReference type="GO" id="GO:0046872">
    <property type="term" value="F:metal ion binding"/>
    <property type="evidence" value="ECO:0007669"/>
    <property type="project" value="UniProtKB-KW"/>
</dbReference>
<dbReference type="Pfam" id="PF02367">
    <property type="entry name" value="TsaE"/>
    <property type="match status" value="1"/>
</dbReference>
<dbReference type="GO" id="GO:0005737">
    <property type="term" value="C:cytoplasm"/>
    <property type="evidence" value="ECO:0007669"/>
    <property type="project" value="UniProtKB-SubCell"/>
</dbReference>
<comment type="similarity">
    <text evidence="2">Belongs to the TsaE family.</text>
</comment>
<keyword evidence="8" id="KW-0067">ATP-binding</keyword>
<comment type="caution">
    <text evidence="11">The sequence shown here is derived from an EMBL/GenBank/DDBJ whole genome shotgun (WGS) entry which is preliminary data.</text>
</comment>
<evidence type="ECO:0000256" key="10">
    <source>
        <dbReference type="ARBA" id="ARBA00032441"/>
    </source>
</evidence>
<dbReference type="STRING" id="1300341.I595_226"/>